<dbReference type="InterPro" id="IPR050679">
    <property type="entry name" value="Bact_HTH_transcr_reg"/>
</dbReference>
<dbReference type="SUPFAM" id="SSF46785">
    <property type="entry name" value="Winged helix' DNA-binding domain"/>
    <property type="match status" value="1"/>
</dbReference>
<sequence length="239" mass="27666">MMKLDPHNPIPLHVQLKTILERQINQGYFQDKIPSERELTEQYEVSRTTVREAVSQLVQDGILEKRHGKGTFVSVRPIHEWLGSLSSTTETVKKMGMTPGAELLSHGIVDSPPHLESYIPDKQMYLIKRLRYANDEPLSIETHYYPVDIGEKMARYDIATRPLYEILETELHIQLWEGEQMITGRTLTSEEAELLGVKENHHALLAERYITDIEGTLIEHSTSLYRADLYSFHMKLLRK</sequence>
<dbReference type="SMART" id="SM00345">
    <property type="entry name" value="HTH_GNTR"/>
    <property type="match status" value="1"/>
</dbReference>
<evidence type="ECO:0000313" key="6">
    <source>
        <dbReference type="Proteomes" id="UP001357223"/>
    </source>
</evidence>
<feature type="domain" description="HTH gntR-type" evidence="4">
    <location>
        <begin position="10"/>
        <end position="76"/>
    </location>
</feature>
<dbReference type="PANTHER" id="PTHR44846">
    <property type="entry name" value="MANNOSYL-D-GLYCERATE TRANSPORT/METABOLISM SYSTEM REPRESSOR MNGR-RELATED"/>
    <property type="match status" value="1"/>
</dbReference>
<dbReference type="EMBL" id="CP137640">
    <property type="protein sequence ID" value="WVX81201.1"/>
    <property type="molecule type" value="Genomic_DNA"/>
</dbReference>
<proteinExistence type="predicted"/>
<reference evidence="5 6" key="1">
    <citation type="submission" date="2023-10" db="EMBL/GenBank/DDBJ databases">
        <title>Niallia locisalis sp.nov. isolated from a salt pond sample.</title>
        <authorList>
            <person name="Li X.-J."/>
            <person name="Dong L."/>
        </authorList>
    </citation>
    <scope>NUCLEOTIDE SEQUENCE [LARGE SCALE GENOMIC DNA]</scope>
    <source>
        <strain evidence="5 6">DSM 29761</strain>
    </source>
</reference>
<dbReference type="CDD" id="cd07377">
    <property type="entry name" value="WHTH_GntR"/>
    <property type="match status" value="1"/>
</dbReference>
<dbReference type="InterPro" id="IPR000524">
    <property type="entry name" value="Tscrpt_reg_HTH_GntR"/>
</dbReference>
<dbReference type="InterPro" id="IPR011663">
    <property type="entry name" value="UTRA"/>
</dbReference>
<gene>
    <name evidence="5" type="ORF">R4Z09_29075</name>
</gene>
<accession>A0ABZ2CFW3</accession>
<dbReference type="Gene3D" id="3.40.1410.10">
    <property type="entry name" value="Chorismate lyase-like"/>
    <property type="match status" value="1"/>
</dbReference>
<dbReference type="Pfam" id="PF07702">
    <property type="entry name" value="UTRA"/>
    <property type="match status" value="1"/>
</dbReference>
<dbReference type="InterPro" id="IPR036390">
    <property type="entry name" value="WH_DNA-bd_sf"/>
</dbReference>
<keyword evidence="2" id="KW-0238">DNA-binding</keyword>
<dbReference type="SUPFAM" id="SSF64288">
    <property type="entry name" value="Chorismate lyase-like"/>
    <property type="match status" value="1"/>
</dbReference>
<dbReference type="RefSeq" id="WP_338450131.1">
    <property type="nucleotide sequence ID" value="NZ_CP137640.1"/>
</dbReference>
<dbReference type="InterPro" id="IPR036388">
    <property type="entry name" value="WH-like_DNA-bd_sf"/>
</dbReference>
<dbReference type="InterPro" id="IPR028978">
    <property type="entry name" value="Chorismate_lyase_/UTRA_dom_sf"/>
</dbReference>
<organism evidence="5 6">
    <name type="scientific">Niallia oryzisoli</name>
    <dbReference type="NCBI Taxonomy" id="1737571"/>
    <lineage>
        <taxon>Bacteria</taxon>
        <taxon>Bacillati</taxon>
        <taxon>Bacillota</taxon>
        <taxon>Bacilli</taxon>
        <taxon>Bacillales</taxon>
        <taxon>Bacillaceae</taxon>
        <taxon>Niallia</taxon>
    </lineage>
</organism>
<dbReference type="SMART" id="SM00866">
    <property type="entry name" value="UTRA"/>
    <property type="match status" value="1"/>
</dbReference>
<keyword evidence="1" id="KW-0805">Transcription regulation</keyword>
<evidence type="ECO:0000256" key="3">
    <source>
        <dbReference type="ARBA" id="ARBA00023163"/>
    </source>
</evidence>
<evidence type="ECO:0000313" key="5">
    <source>
        <dbReference type="EMBL" id="WVX81201.1"/>
    </source>
</evidence>
<name>A0ABZ2CFW3_9BACI</name>
<evidence type="ECO:0000256" key="1">
    <source>
        <dbReference type="ARBA" id="ARBA00023015"/>
    </source>
</evidence>
<dbReference type="Pfam" id="PF00392">
    <property type="entry name" value="GntR"/>
    <property type="match status" value="1"/>
</dbReference>
<dbReference type="PANTHER" id="PTHR44846:SF1">
    <property type="entry name" value="MANNOSYL-D-GLYCERATE TRANSPORT_METABOLISM SYSTEM REPRESSOR MNGR-RELATED"/>
    <property type="match status" value="1"/>
</dbReference>
<dbReference type="PROSITE" id="PS50949">
    <property type="entry name" value="HTH_GNTR"/>
    <property type="match status" value="1"/>
</dbReference>
<evidence type="ECO:0000256" key="2">
    <source>
        <dbReference type="ARBA" id="ARBA00023125"/>
    </source>
</evidence>
<dbReference type="Proteomes" id="UP001357223">
    <property type="component" value="Chromosome"/>
</dbReference>
<keyword evidence="6" id="KW-1185">Reference proteome</keyword>
<protein>
    <submittedName>
        <fullName evidence="5">GntR family transcriptional regulator</fullName>
    </submittedName>
</protein>
<dbReference type="PRINTS" id="PR00035">
    <property type="entry name" value="HTHGNTR"/>
</dbReference>
<keyword evidence="3" id="KW-0804">Transcription</keyword>
<evidence type="ECO:0000259" key="4">
    <source>
        <dbReference type="PROSITE" id="PS50949"/>
    </source>
</evidence>
<dbReference type="Gene3D" id="1.10.10.10">
    <property type="entry name" value="Winged helix-like DNA-binding domain superfamily/Winged helix DNA-binding domain"/>
    <property type="match status" value="1"/>
</dbReference>